<evidence type="ECO:0000313" key="1">
    <source>
        <dbReference type="EMBL" id="KAH0877774.1"/>
    </source>
</evidence>
<accession>A0ABQ7ZC14</accession>
<organism evidence="1 2">
    <name type="scientific">Brassica napus</name>
    <name type="common">Rape</name>
    <dbReference type="NCBI Taxonomy" id="3708"/>
    <lineage>
        <taxon>Eukaryota</taxon>
        <taxon>Viridiplantae</taxon>
        <taxon>Streptophyta</taxon>
        <taxon>Embryophyta</taxon>
        <taxon>Tracheophyta</taxon>
        <taxon>Spermatophyta</taxon>
        <taxon>Magnoliopsida</taxon>
        <taxon>eudicotyledons</taxon>
        <taxon>Gunneridae</taxon>
        <taxon>Pentapetalae</taxon>
        <taxon>rosids</taxon>
        <taxon>malvids</taxon>
        <taxon>Brassicales</taxon>
        <taxon>Brassicaceae</taxon>
        <taxon>Brassiceae</taxon>
        <taxon>Brassica</taxon>
    </lineage>
</organism>
<protein>
    <submittedName>
        <fullName evidence="1">Uncharacterized protein</fullName>
    </submittedName>
</protein>
<name>A0ABQ7ZC14_BRANA</name>
<sequence length="188" mass="20605">MVHGGLSVLELRRDCGLGFCGGETDRLDQGAIPGGGGSYSSVVVSFLREVEVLICSAAAGSVFSGRGGLQSSAVAVGLVFCSCRLGETGDTSDEIFEEVKPLRRSNRRQERLDEVLSMEDHRRGRRFDVGFEIRRKQGLVRWLRRRFEAEKIRLRRFCDACRSEGVDASTCPATCFLDARSPAGVGRV</sequence>
<proteinExistence type="predicted"/>
<reference evidence="1 2" key="1">
    <citation type="submission" date="2021-05" db="EMBL/GenBank/DDBJ databases">
        <title>Genome Assembly of Synthetic Allotetraploid Brassica napus Reveals Homoeologous Exchanges between Subgenomes.</title>
        <authorList>
            <person name="Davis J.T."/>
        </authorList>
    </citation>
    <scope>NUCLEOTIDE SEQUENCE [LARGE SCALE GENOMIC DNA]</scope>
    <source>
        <strain evidence="2">cv. Da-Ae</strain>
        <tissue evidence="1">Seedling</tissue>
    </source>
</reference>
<keyword evidence="2" id="KW-1185">Reference proteome</keyword>
<comment type="caution">
    <text evidence="1">The sequence shown here is derived from an EMBL/GenBank/DDBJ whole genome shotgun (WGS) entry which is preliminary data.</text>
</comment>
<evidence type="ECO:0000313" key="2">
    <source>
        <dbReference type="Proteomes" id="UP000824890"/>
    </source>
</evidence>
<dbReference type="EMBL" id="JAGKQM010000015">
    <property type="protein sequence ID" value="KAH0877774.1"/>
    <property type="molecule type" value="Genomic_DNA"/>
</dbReference>
<gene>
    <name evidence="1" type="ORF">HID58_065168</name>
</gene>
<dbReference type="Proteomes" id="UP000824890">
    <property type="component" value="Unassembled WGS sequence"/>
</dbReference>